<keyword evidence="1" id="KW-0472">Membrane</keyword>
<dbReference type="OrthoDB" id="9798690at2"/>
<evidence type="ECO:0000313" key="3">
    <source>
        <dbReference type="EMBL" id="RUO56901.1"/>
    </source>
</evidence>
<dbReference type="PANTHER" id="PTHR42208">
    <property type="entry name" value="HEAVY METAL TRANSPORTER-RELATED"/>
    <property type="match status" value="1"/>
</dbReference>
<proteinExistence type="predicted"/>
<dbReference type="PANTHER" id="PTHR42208:SF1">
    <property type="entry name" value="HEAVY METAL TRANSPORTER"/>
    <property type="match status" value="1"/>
</dbReference>
<dbReference type="Pfam" id="PF13386">
    <property type="entry name" value="DsbD_2"/>
    <property type="match status" value="1"/>
</dbReference>
<dbReference type="AlphaFoldDB" id="A0A432Y7N4"/>
<feature type="transmembrane region" description="Helical" evidence="1">
    <location>
        <begin position="41"/>
        <end position="59"/>
    </location>
</feature>
<evidence type="ECO:0000256" key="1">
    <source>
        <dbReference type="SAM" id="Phobius"/>
    </source>
</evidence>
<dbReference type="EMBL" id="PIPX01000001">
    <property type="protein sequence ID" value="RUO56901.1"/>
    <property type="molecule type" value="Genomic_DNA"/>
</dbReference>
<feature type="transmembrane region" description="Helical" evidence="1">
    <location>
        <begin position="122"/>
        <end position="140"/>
    </location>
</feature>
<name>A0A432Y7N4_9GAMM</name>
<keyword evidence="1" id="KW-1133">Transmembrane helix</keyword>
<keyword evidence="4" id="KW-1185">Reference proteome</keyword>
<organism evidence="3 4">
    <name type="scientific">Pseudidiomarina homiensis</name>
    <dbReference type="NCBI Taxonomy" id="364198"/>
    <lineage>
        <taxon>Bacteria</taxon>
        <taxon>Pseudomonadati</taxon>
        <taxon>Pseudomonadota</taxon>
        <taxon>Gammaproteobacteria</taxon>
        <taxon>Alteromonadales</taxon>
        <taxon>Idiomarinaceae</taxon>
        <taxon>Pseudidiomarina</taxon>
    </lineage>
</organism>
<accession>A0A432Y7N4</accession>
<evidence type="ECO:0000259" key="2">
    <source>
        <dbReference type="Pfam" id="PF13386"/>
    </source>
</evidence>
<dbReference type="Proteomes" id="UP000287649">
    <property type="component" value="Unassembled WGS sequence"/>
</dbReference>
<dbReference type="InterPro" id="IPR039447">
    <property type="entry name" value="UreH-like_TM_dom"/>
</dbReference>
<protein>
    <submittedName>
        <fullName evidence="3">Sulfite exporter TauE/SafE family protein</fullName>
    </submittedName>
</protein>
<feature type="domain" description="Urease accessory protein UreH-like transmembrane" evidence="2">
    <location>
        <begin position="1"/>
        <end position="200"/>
    </location>
</feature>
<feature type="transmembrane region" description="Helical" evidence="1">
    <location>
        <begin position="152"/>
        <end position="177"/>
    </location>
</feature>
<reference evidence="4" key="1">
    <citation type="journal article" date="2018" name="Front. Microbiol.">
        <title>Genome-Based Analysis Reveals the Taxonomy and Diversity of the Family Idiomarinaceae.</title>
        <authorList>
            <person name="Liu Y."/>
            <person name="Lai Q."/>
            <person name="Shao Z."/>
        </authorList>
    </citation>
    <scope>NUCLEOTIDE SEQUENCE [LARGE SCALE GENOMIC DNA]</scope>
    <source>
        <strain evidence="4">PO-M2</strain>
    </source>
</reference>
<gene>
    <name evidence="3" type="ORF">CWI70_02805</name>
</gene>
<evidence type="ECO:0000313" key="4">
    <source>
        <dbReference type="Proteomes" id="UP000287649"/>
    </source>
</evidence>
<sequence length="213" mass="22650">MGLAGAGHCLMMCGGLAGAIHHQQSKVANLSALLFYNAGRLSSYMIAGALVGLLSQAAISGFSPALLTLRFLAAFFLIALGCYLGGWWLGLSKLEHLGRPLWQRLAPYAGKLRQSNSLMSRYVAGMVWGWLPCGLVYSALSWSALSASPVNGALYMLAFGLGTLPAMLAFGWFSGALQSILKGQGFRQAMGVLMIVYGLWVAIIALRQALAFN</sequence>
<comment type="caution">
    <text evidence="3">The sequence shown here is derived from an EMBL/GenBank/DDBJ whole genome shotgun (WGS) entry which is preliminary data.</text>
</comment>
<feature type="transmembrane region" description="Helical" evidence="1">
    <location>
        <begin position="71"/>
        <end position="91"/>
    </location>
</feature>
<feature type="transmembrane region" description="Helical" evidence="1">
    <location>
        <begin position="189"/>
        <end position="210"/>
    </location>
</feature>
<keyword evidence="1" id="KW-0812">Transmembrane</keyword>